<comment type="caution">
    <text evidence="3">The sequence shown here is derived from an EMBL/GenBank/DDBJ whole genome shotgun (WGS) entry which is preliminary data.</text>
</comment>
<dbReference type="EMBL" id="CAMXCT010000824">
    <property type="protein sequence ID" value="CAI3983643.1"/>
    <property type="molecule type" value="Genomic_DNA"/>
</dbReference>
<dbReference type="GO" id="GO:0005737">
    <property type="term" value="C:cytoplasm"/>
    <property type="evidence" value="ECO:0007669"/>
    <property type="project" value="TreeGrafter"/>
</dbReference>
<dbReference type="GO" id="GO:0004674">
    <property type="term" value="F:protein serine/threonine kinase activity"/>
    <property type="evidence" value="ECO:0007669"/>
    <property type="project" value="TreeGrafter"/>
</dbReference>
<evidence type="ECO:0000313" key="4">
    <source>
        <dbReference type="EMBL" id="CAL1137018.1"/>
    </source>
</evidence>
<keyword evidence="5" id="KW-0418">Kinase</keyword>
<reference evidence="3" key="1">
    <citation type="submission" date="2022-10" db="EMBL/GenBank/DDBJ databases">
        <authorList>
            <person name="Chen Y."/>
            <person name="Dougan E. K."/>
            <person name="Chan C."/>
            <person name="Rhodes N."/>
            <person name="Thang M."/>
        </authorList>
    </citation>
    <scope>NUCLEOTIDE SEQUENCE</scope>
</reference>
<dbReference type="PROSITE" id="PS00107">
    <property type="entry name" value="PROTEIN_KINASE_ATP"/>
    <property type="match status" value="1"/>
</dbReference>
<evidence type="ECO:0000256" key="1">
    <source>
        <dbReference type="PROSITE-ProRule" id="PRU10141"/>
    </source>
</evidence>
<dbReference type="AlphaFoldDB" id="A0A9P1FPI4"/>
<dbReference type="Proteomes" id="UP001152797">
    <property type="component" value="Unassembled WGS sequence"/>
</dbReference>
<dbReference type="InterPro" id="IPR000719">
    <property type="entry name" value="Prot_kinase_dom"/>
</dbReference>
<feature type="non-terminal residue" evidence="3">
    <location>
        <position position="1"/>
    </location>
</feature>
<keyword evidence="5" id="KW-0808">Transferase</keyword>
<keyword evidence="1" id="KW-0547">Nucleotide-binding</keyword>
<dbReference type="GO" id="GO:0044773">
    <property type="term" value="P:mitotic DNA damage checkpoint signaling"/>
    <property type="evidence" value="ECO:0007669"/>
    <property type="project" value="TreeGrafter"/>
</dbReference>
<feature type="binding site" evidence="1">
    <location>
        <position position="36"/>
    </location>
    <ligand>
        <name>ATP</name>
        <dbReference type="ChEBI" id="CHEBI:30616"/>
    </ligand>
</feature>
<dbReference type="InterPro" id="IPR017441">
    <property type="entry name" value="Protein_kinase_ATP_BS"/>
</dbReference>
<dbReference type="EMBL" id="CAMXCT020000824">
    <property type="protein sequence ID" value="CAL1137018.1"/>
    <property type="molecule type" value="Genomic_DNA"/>
</dbReference>
<sequence>VYDFVKPLGSGTFGVVREVKSKNRKNRRAPSHFAVKTIPNTADTEMALMQKLEHHPHVLRLEHVILEEQEIHLVMSICRGGDLQNWIEERWDDEFTAGTKYYDAPGTSEVAVLSRQMLSAVAYIHHLSIVHRDIKPANWLLSGGFFPVLKLSDFGLGQEMTHPGEVMKKACGSSMYMAPEVFSGCYTELCDVWSSAMVIFELVCGKPFFGHLPERQLEQAVYGEMKLDQADWEHQRPWLKTWLQSLLVKEVDGRPSASKALNHPEVQNARWNGKCNCTVS</sequence>
<dbReference type="InterPro" id="IPR011009">
    <property type="entry name" value="Kinase-like_dom_sf"/>
</dbReference>
<dbReference type="SMART" id="SM00220">
    <property type="entry name" value="S_TKc"/>
    <property type="match status" value="1"/>
</dbReference>
<evidence type="ECO:0000259" key="2">
    <source>
        <dbReference type="PROSITE" id="PS50011"/>
    </source>
</evidence>
<dbReference type="EMBL" id="CAMXCT030000824">
    <property type="protein sequence ID" value="CAL4770955.1"/>
    <property type="molecule type" value="Genomic_DNA"/>
</dbReference>
<evidence type="ECO:0000313" key="6">
    <source>
        <dbReference type="Proteomes" id="UP001152797"/>
    </source>
</evidence>
<proteinExistence type="predicted"/>
<dbReference type="Gene3D" id="1.10.510.10">
    <property type="entry name" value="Transferase(Phosphotransferase) domain 1"/>
    <property type="match status" value="1"/>
</dbReference>
<feature type="domain" description="Protein kinase" evidence="2">
    <location>
        <begin position="2"/>
        <end position="266"/>
    </location>
</feature>
<dbReference type="PANTHER" id="PTHR44167">
    <property type="entry name" value="OVARIAN-SPECIFIC SERINE/THREONINE-PROTEIN KINASE LOK-RELATED"/>
    <property type="match status" value="1"/>
</dbReference>
<keyword evidence="6" id="KW-1185">Reference proteome</keyword>
<organism evidence="3">
    <name type="scientific">Cladocopium goreaui</name>
    <dbReference type="NCBI Taxonomy" id="2562237"/>
    <lineage>
        <taxon>Eukaryota</taxon>
        <taxon>Sar</taxon>
        <taxon>Alveolata</taxon>
        <taxon>Dinophyceae</taxon>
        <taxon>Suessiales</taxon>
        <taxon>Symbiodiniaceae</taxon>
        <taxon>Cladocopium</taxon>
    </lineage>
</organism>
<evidence type="ECO:0000313" key="5">
    <source>
        <dbReference type="EMBL" id="CAL4770955.1"/>
    </source>
</evidence>
<dbReference type="PANTHER" id="PTHR44167:SF24">
    <property type="entry name" value="SERINE_THREONINE-PROTEIN KINASE CHK2"/>
    <property type="match status" value="1"/>
</dbReference>
<dbReference type="Pfam" id="PF00069">
    <property type="entry name" value="Pkinase"/>
    <property type="match status" value="1"/>
</dbReference>
<reference evidence="4" key="2">
    <citation type="submission" date="2024-04" db="EMBL/GenBank/DDBJ databases">
        <authorList>
            <person name="Chen Y."/>
            <person name="Shah S."/>
            <person name="Dougan E. K."/>
            <person name="Thang M."/>
            <person name="Chan C."/>
        </authorList>
    </citation>
    <scope>NUCLEOTIDE SEQUENCE [LARGE SCALE GENOMIC DNA]</scope>
</reference>
<gene>
    <name evidence="3" type="ORF">C1SCF055_LOCUS11240</name>
</gene>
<dbReference type="OrthoDB" id="40902at2759"/>
<dbReference type="GO" id="GO:0005524">
    <property type="term" value="F:ATP binding"/>
    <property type="evidence" value="ECO:0007669"/>
    <property type="project" value="UniProtKB-UniRule"/>
</dbReference>
<evidence type="ECO:0000313" key="3">
    <source>
        <dbReference type="EMBL" id="CAI3983643.1"/>
    </source>
</evidence>
<dbReference type="PROSITE" id="PS50011">
    <property type="entry name" value="PROTEIN_KINASE_DOM"/>
    <property type="match status" value="1"/>
</dbReference>
<name>A0A9P1FPI4_9DINO</name>
<dbReference type="GO" id="GO:0005634">
    <property type="term" value="C:nucleus"/>
    <property type="evidence" value="ECO:0007669"/>
    <property type="project" value="TreeGrafter"/>
</dbReference>
<accession>A0A9P1FPI4</accession>
<dbReference type="SUPFAM" id="SSF56112">
    <property type="entry name" value="Protein kinase-like (PK-like)"/>
    <property type="match status" value="1"/>
</dbReference>
<protein>
    <submittedName>
        <fullName evidence="5">Calcium-dependent protein kinase 3 (PfCDPK3)</fullName>
    </submittedName>
</protein>
<keyword evidence="1" id="KW-0067">ATP-binding</keyword>